<evidence type="ECO:0000313" key="2">
    <source>
        <dbReference type="Proteomes" id="UP000041254"/>
    </source>
</evidence>
<reference evidence="1 2" key="1">
    <citation type="submission" date="2014-11" db="EMBL/GenBank/DDBJ databases">
        <authorList>
            <person name="Zhu J."/>
            <person name="Qi W."/>
            <person name="Song R."/>
        </authorList>
    </citation>
    <scope>NUCLEOTIDE SEQUENCE [LARGE SCALE GENOMIC DNA]</scope>
</reference>
<sequence>MAATQMGAAIGGQLLPQVEGYRLKQAQVNSCIDQLLQMDTAASITPLMVDKVSRQLAAVSDLLAELTDTINSTIALTRHGRTQPRRLHLSNIPAGPMSNITELSDLTTLTSFKSTARPIRNALRPIIRRIRLPKAIECAGVGGVVQFDDQLSHGDVMKAMWLVEEGGEGGWGEVADTLRVGDQCGYCQLPVTVSAADLQTHATKADFLSLPRFCAQWMVVGRRVALRRPNGQQDGRLQLFYHNNEIRIILRNEPGFVITLTPPLPLPNRPVHPFSQHPFAHHAKPHDPPVRSRIGWQDGVGWVTVGAKNAAVYASASSQLKGLLLSVRDGHLDRIMTQSPHTPLNGCSDVMTWEAANGRCGQSHVLTTSDDPFIAWIFFSIQPDNNNQDVHIFITTFEAPAAGVPQNAPFAQRFPLTAAKVRRVLGPIAAIVLDGQAP</sequence>
<protein>
    <submittedName>
        <fullName evidence="1">Uncharacterized protein</fullName>
    </submittedName>
</protein>
<dbReference type="PhylomeDB" id="A0A0G4EDM1"/>
<name>A0A0G4EDM1_VITBC</name>
<accession>A0A0G4EDM1</accession>
<dbReference type="EMBL" id="CDMY01000170">
    <property type="protein sequence ID" value="CEL93464.1"/>
    <property type="molecule type" value="Genomic_DNA"/>
</dbReference>
<dbReference type="VEuPathDB" id="CryptoDB:Vbra_4799"/>
<dbReference type="AlphaFoldDB" id="A0A0G4EDM1"/>
<gene>
    <name evidence="1" type="ORF">Vbra_4799</name>
</gene>
<dbReference type="InParanoid" id="A0A0G4EDM1"/>
<evidence type="ECO:0000313" key="1">
    <source>
        <dbReference type="EMBL" id="CEL93464.1"/>
    </source>
</evidence>
<organism evidence="1 2">
    <name type="scientific">Vitrella brassicaformis (strain CCMP3155)</name>
    <dbReference type="NCBI Taxonomy" id="1169540"/>
    <lineage>
        <taxon>Eukaryota</taxon>
        <taxon>Sar</taxon>
        <taxon>Alveolata</taxon>
        <taxon>Colpodellida</taxon>
        <taxon>Vitrellaceae</taxon>
        <taxon>Vitrella</taxon>
    </lineage>
</organism>
<dbReference type="Proteomes" id="UP000041254">
    <property type="component" value="Unassembled WGS sequence"/>
</dbReference>
<proteinExistence type="predicted"/>
<keyword evidence="2" id="KW-1185">Reference proteome</keyword>